<evidence type="ECO:0000313" key="1">
    <source>
        <dbReference type="EMBL" id="KNE02812.1"/>
    </source>
</evidence>
<evidence type="ECO:0000313" key="2">
    <source>
        <dbReference type="Proteomes" id="UP000037122"/>
    </source>
</evidence>
<dbReference type="Proteomes" id="UP000037122">
    <property type="component" value="Unassembled WGS sequence"/>
</dbReference>
<dbReference type="EMBL" id="LGST01000002">
    <property type="protein sequence ID" value="KNE02812.1"/>
    <property type="molecule type" value="Genomic_DNA"/>
</dbReference>
<reference evidence="2" key="1">
    <citation type="journal article" date="2015" name="BMC Genomics">
        <title>Draft genome of a commonly misdiagnosed multidrug resistant pathogen Candida auris.</title>
        <authorList>
            <person name="Chatterjee S."/>
            <person name="Alampalli S.V."/>
            <person name="Nageshan R.K."/>
            <person name="Chettiar S.T."/>
            <person name="Joshi S."/>
            <person name="Tatu U.S."/>
        </authorList>
    </citation>
    <scope>NUCLEOTIDE SEQUENCE [LARGE SCALE GENOMIC DNA]</scope>
    <source>
        <strain evidence="2">6684</strain>
    </source>
</reference>
<sequence length="117" mass="13070">MAHDGHVSDELLVGELVFLRALDDAVQNKHVAKRQRLKDQDVLELQLLVVENLVDFEAKRLSREAPVVELVEPHGAVKLGHGWVGEIVEVEVELVRHWELKIVGTSEGAKGLEREGV</sequence>
<organism evidence="1 2">
    <name type="scientific">Candidozyma auris</name>
    <name type="common">Yeast</name>
    <name type="synonym">Candida auris</name>
    <dbReference type="NCBI Taxonomy" id="498019"/>
    <lineage>
        <taxon>Eukaryota</taxon>
        <taxon>Fungi</taxon>
        <taxon>Dikarya</taxon>
        <taxon>Ascomycota</taxon>
        <taxon>Saccharomycotina</taxon>
        <taxon>Pichiomycetes</taxon>
        <taxon>Metschnikowiaceae</taxon>
        <taxon>Candidozyma</taxon>
    </lineage>
</organism>
<gene>
    <name evidence="1" type="ORF">QG37_00189</name>
</gene>
<proteinExistence type="predicted"/>
<comment type="caution">
    <text evidence="1">The sequence shown here is derived from an EMBL/GenBank/DDBJ whole genome shotgun (WGS) entry which is preliminary data.</text>
</comment>
<accession>A0A0L0P8Y0</accession>
<dbReference type="AlphaFoldDB" id="A0A0L0P8Y0"/>
<protein>
    <submittedName>
        <fullName evidence="1">Uncharacterized protein</fullName>
    </submittedName>
</protein>
<name>A0A0L0P8Y0_CANAR</name>
<dbReference type="VEuPathDB" id="FungiDB:QG37_00189"/>